<evidence type="ECO:0000259" key="1">
    <source>
        <dbReference type="Pfam" id="PF01610"/>
    </source>
</evidence>
<dbReference type="Pfam" id="PF01610">
    <property type="entry name" value="DDE_Tnp_ISL3"/>
    <property type="match status" value="1"/>
</dbReference>
<reference evidence="2 3" key="1">
    <citation type="submission" date="2017-07" db="EMBL/GenBank/DDBJ databases">
        <title>Bifidobacterium novel species.</title>
        <authorList>
            <person name="Lugli G.A."/>
            <person name="Milani C."/>
            <person name="Duranti S."/>
            <person name="Mangifesta M."/>
        </authorList>
    </citation>
    <scope>NUCLEOTIDE SEQUENCE [LARGE SCALE GENOMIC DNA]</scope>
    <source>
        <strain evidence="3">Goo31D</strain>
    </source>
</reference>
<accession>A0A2N5IYT7</accession>
<feature type="domain" description="Transposase IS204/IS1001/IS1096/IS1165 DDE" evidence="1">
    <location>
        <begin position="16"/>
        <end position="75"/>
    </location>
</feature>
<organism evidence="2 3">
    <name type="scientific">Bifidobacterium anseris</name>
    <dbReference type="NCBI Taxonomy" id="2020963"/>
    <lineage>
        <taxon>Bacteria</taxon>
        <taxon>Bacillati</taxon>
        <taxon>Actinomycetota</taxon>
        <taxon>Actinomycetes</taxon>
        <taxon>Bifidobacteriales</taxon>
        <taxon>Bifidobacteriaceae</taxon>
        <taxon>Bifidobacterium</taxon>
    </lineage>
</organism>
<sequence length="97" mass="10822">MMSSLIHALHQPGAIKGLPEFAVLSRTLWKRRADILAYFEHDHASNGPAEAINGRLETLRGIAMGFRKPANYIARSLLHSGGFKQHILTHIQQTTHT</sequence>
<protein>
    <submittedName>
        <fullName evidence="2">Transposase</fullName>
    </submittedName>
</protein>
<dbReference type="Proteomes" id="UP000234935">
    <property type="component" value="Unassembled WGS sequence"/>
</dbReference>
<name>A0A2N5IYT7_9BIFI</name>
<comment type="caution">
    <text evidence="2">The sequence shown here is derived from an EMBL/GenBank/DDBJ whole genome shotgun (WGS) entry which is preliminary data.</text>
</comment>
<dbReference type="InterPro" id="IPR002560">
    <property type="entry name" value="Transposase_DDE"/>
</dbReference>
<proteinExistence type="predicted"/>
<dbReference type="AlphaFoldDB" id="A0A2N5IYT7"/>
<evidence type="ECO:0000313" key="3">
    <source>
        <dbReference type="Proteomes" id="UP000234935"/>
    </source>
</evidence>
<evidence type="ECO:0000313" key="2">
    <source>
        <dbReference type="EMBL" id="PLS27122.1"/>
    </source>
</evidence>
<keyword evidence="3" id="KW-1185">Reference proteome</keyword>
<gene>
    <name evidence="2" type="ORF">CGZ88_1607</name>
</gene>
<dbReference type="EMBL" id="NMYC01000005">
    <property type="protein sequence ID" value="PLS27122.1"/>
    <property type="molecule type" value="Genomic_DNA"/>
</dbReference>